<dbReference type="PANTHER" id="PTHR43495:SF5">
    <property type="entry name" value="GAMMA-AMINOBUTYRIC ACID PERMEASE"/>
    <property type="match status" value="1"/>
</dbReference>
<organism evidence="9 10">
    <name type="scientific">Paenibacillus herberti</name>
    <dbReference type="NCBI Taxonomy" id="1619309"/>
    <lineage>
        <taxon>Bacteria</taxon>
        <taxon>Bacillati</taxon>
        <taxon>Bacillota</taxon>
        <taxon>Bacilli</taxon>
        <taxon>Bacillales</taxon>
        <taxon>Paenibacillaceae</taxon>
        <taxon>Paenibacillus</taxon>
    </lineage>
</organism>
<protein>
    <submittedName>
        <fullName evidence="9">Amino acid permease</fullName>
    </submittedName>
</protein>
<proteinExistence type="predicted"/>
<dbReference type="Gene3D" id="1.20.1740.10">
    <property type="entry name" value="Amino acid/polyamine transporter I"/>
    <property type="match status" value="1"/>
</dbReference>
<reference evidence="9 10" key="1">
    <citation type="submission" date="2017-07" db="EMBL/GenBank/DDBJ databases">
        <title>Paenibacillus herberti R33 genome sequencing and assembly.</title>
        <authorList>
            <person name="Su W."/>
        </authorList>
    </citation>
    <scope>NUCLEOTIDE SEQUENCE [LARGE SCALE GENOMIC DNA]</scope>
    <source>
        <strain evidence="9 10">R33</strain>
    </source>
</reference>
<dbReference type="GO" id="GO:0055085">
    <property type="term" value="P:transmembrane transport"/>
    <property type="evidence" value="ECO:0007669"/>
    <property type="project" value="InterPro"/>
</dbReference>
<feature type="domain" description="Amino acid permease/ SLC12A" evidence="8">
    <location>
        <begin position="16"/>
        <end position="374"/>
    </location>
</feature>
<comment type="subcellular location">
    <subcellularLocation>
        <location evidence="1">Membrane</location>
        <topology evidence="1">Multi-pass membrane protein</topology>
    </subcellularLocation>
</comment>
<feature type="transmembrane region" description="Helical" evidence="7">
    <location>
        <begin position="40"/>
        <end position="59"/>
    </location>
</feature>
<keyword evidence="2" id="KW-0813">Transport</keyword>
<dbReference type="GO" id="GO:0016020">
    <property type="term" value="C:membrane"/>
    <property type="evidence" value="ECO:0007669"/>
    <property type="project" value="UniProtKB-SubCell"/>
</dbReference>
<keyword evidence="5 7" id="KW-1133">Transmembrane helix</keyword>
<dbReference type="EMBL" id="NMUQ01000002">
    <property type="protein sequence ID" value="OXM13884.1"/>
    <property type="molecule type" value="Genomic_DNA"/>
</dbReference>
<feature type="transmembrane region" description="Helical" evidence="7">
    <location>
        <begin position="229"/>
        <end position="252"/>
    </location>
</feature>
<evidence type="ECO:0000256" key="5">
    <source>
        <dbReference type="ARBA" id="ARBA00022989"/>
    </source>
</evidence>
<evidence type="ECO:0000256" key="7">
    <source>
        <dbReference type="SAM" id="Phobius"/>
    </source>
</evidence>
<dbReference type="InterPro" id="IPR004841">
    <property type="entry name" value="AA-permease/SLC12A_dom"/>
</dbReference>
<keyword evidence="10" id="KW-1185">Reference proteome</keyword>
<feature type="transmembrane region" description="Helical" evidence="7">
    <location>
        <begin position="197"/>
        <end position="217"/>
    </location>
</feature>
<dbReference type="PROSITE" id="PS51257">
    <property type="entry name" value="PROKAR_LIPOPROTEIN"/>
    <property type="match status" value="1"/>
</dbReference>
<feature type="transmembrane region" description="Helical" evidence="7">
    <location>
        <begin position="407"/>
        <end position="426"/>
    </location>
</feature>
<dbReference type="GO" id="GO:0006865">
    <property type="term" value="P:amino acid transport"/>
    <property type="evidence" value="ECO:0007669"/>
    <property type="project" value="UniProtKB-KW"/>
</dbReference>
<evidence type="ECO:0000256" key="2">
    <source>
        <dbReference type="ARBA" id="ARBA00022448"/>
    </source>
</evidence>
<dbReference type="RefSeq" id="WP_089524711.1">
    <property type="nucleotide sequence ID" value="NZ_NMUQ01000002.1"/>
</dbReference>
<evidence type="ECO:0000256" key="4">
    <source>
        <dbReference type="ARBA" id="ARBA00022970"/>
    </source>
</evidence>
<feature type="transmembrane region" description="Helical" evidence="7">
    <location>
        <begin position="150"/>
        <end position="169"/>
    </location>
</feature>
<feature type="transmembrane region" description="Helical" evidence="7">
    <location>
        <begin position="351"/>
        <end position="371"/>
    </location>
</feature>
<keyword evidence="4" id="KW-0029">Amino-acid transport</keyword>
<evidence type="ECO:0000313" key="9">
    <source>
        <dbReference type="EMBL" id="OXM13884.1"/>
    </source>
</evidence>
<dbReference type="PIRSF" id="PIRSF006060">
    <property type="entry name" value="AA_transporter"/>
    <property type="match status" value="1"/>
</dbReference>
<evidence type="ECO:0000259" key="8">
    <source>
        <dbReference type="Pfam" id="PF00324"/>
    </source>
</evidence>
<accession>A0A229NVQ8</accession>
<sequence>MRGSSGNLPWWQLSLFGAGCTIGTAFFLGSGIAVRKSGWLVLPLFLLVAVSTYIVYGALARMTASNPDKGSFRTYAQQAFGRWAGFGTGWIYWFSELLILGGTLTALGLFSQVWLPGVPLWVFAAGYAVLALLVVVLGSSGINKAENLFAIVKIAAVIMFIAIVAFLLLRGTAIPDEAPSGMAEAAAPGWLGAWKGLLYAFYAFSGIEVMGFMAAGLRKPEEAPKAGAIMLILITVLYIGSIGLAMLLVPAAEIKPEISPFILVLEQLGLNVLVHALNGVLIIAGFSILVASLYGVSTMLVTLAEEGDAPVWTGKTIGQKKLPLPALLVNAGGMAISVILALLMPRSLFEHLATAGGIVLLYVWMVITLSYLKLERPGVWGQIKAWGAILLMGAAVAGALAEPSGRPGFWVSLAIAAVVAAVTAFMSRRWKAAKPQLAGAVTKSSSRGQGRQGGGAV</sequence>
<evidence type="ECO:0000256" key="3">
    <source>
        <dbReference type="ARBA" id="ARBA00022692"/>
    </source>
</evidence>
<feature type="transmembrane region" description="Helical" evidence="7">
    <location>
        <begin position="90"/>
        <end position="114"/>
    </location>
</feature>
<gene>
    <name evidence="9" type="ORF">CGZ75_12780</name>
</gene>
<evidence type="ECO:0000256" key="6">
    <source>
        <dbReference type="ARBA" id="ARBA00023136"/>
    </source>
</evidence>
<evidence type="ECO:0000313" key="10">
    <source>
        <dbReference type="Proteomes" id="UP000215145"/>
    </source>
</evidence>
<feature type="transmembrane region" description="Helical" evidence="7">
    <location>
        <begin position="383"/>
        <end position="401"/>
    </location>
</feature>
<feature type="transmembrane region" description="Helical" evidence="7">
    <location>
        <begin position="120"/>
        <end position="138"/>
    </location>
</feature>
<feature type="transmembrane region" description="Helical" evidence="7">
    <location>
        <begin position="324"/>
        <end position="345"/>
    </location>
</feature>
<dbReference type="PANTHER" id="PTHR43495">
    <property type="entry name" value="GABA PERMEASE"/>
    <property type="match status" value="1"/>
</dbReference>
<name>A0A229NVQ8_9BACL</name>
<dbReference type="OrthoDB" id="9780162at2"/>
<feature type="transmembrane region" description="Helical" evidence="7">
    <location>
        <begin position="272"/>
        <end position="303"/>
    </location>
</feature>
<keyword evidence="6 7" id="KW-0472">Membrane</keyword>
<dbReference type="AlphaFoldDB" id="A0A229NVQ8"/>
<keyword evidence="3 7" id="KW-0812">Transmembrane</keyword>
<dbReference type="Pfam" id="PF00324">
    <property type="entry name" value="AA_permease"/>
    <property type="match status" value="1"/>
</dbReference>
<comment type="caution">
    <text evidence="9">The sequence shown here is derived from an EMBL/GenBank/DDBJ whole genome shotgun (WGS) entry which is preliminary data.</text>
</comment>
<evidence type="ECO:0000256" key="1">
    <source>
        <dbReference type="ARBA" id="ARBA00004141"/>
    </source>
</evidence>
<dbReference type="Proteomes" id="UP000215145">
    <property type="component" value="Unassembled WGS sequence"/>
</dbReference>
<feature type="transmembrane region" description="Helical" evidence="7">
    <location>
        <begin position="12"/>
        <end position="34"/>
    </location>
</feature>